<evidence type="ECO:0000256" key="2">
    <source>
        <dbReference type="SAM" id="Phobius"/>
    </source>
</evidence>
<keyword evidence="2" id="KW-1133">Transmembrane helix</keyword>
<evidence type="ECO:0000313" key="5">
    <source>
        <dbReference type="Proteomes" id="UP000275846"/>
    </source>
</evidence>
<dbReference type="STRING" id="70667.A0A183SHS7"/>
<name>A0A183SHS7_SCHSO</name>
<evidence type="ECO:0000256" key="1">
    <source>
        <dbReference type="SAM" id="MobiDB-lite"/>
    </source>
</evidence>
<keyword evidence="3" id="KW-0732">Signal</keyword>
<dbReference type="WBParaSite" id="SSLN_0000389801-mRNA-1">
    <property type="protein sequence ID" value="SSLN_0000389801-mRNA-1"/>
    <property type="gene ID" value="SSLN_0000389801"/>
</dbReference>
<accession>A0A183SHS7</accession>
<feature type="transmembrane region" description="Helical" evidence="2">
    <location>
        <begin position="769"/>
        <end position="792"/>
    </location>
</feature>
<evidence type="ECO:0000256" key="3">
    <source>
        <dbReference type="SAM" id="SignalP"/>
    </source>
</evidence>
<keyword evidence="2" id="KW-0472">Membrane</keyword>
<evidence type="ECO:0000313" key="4">
    <source>
        <dbReference type="EMBL" id="VDL90160.1"/>
    </source>
</evidence>
<feature type="signal peptide" evidence="3">
    <location>
        <begin position="1"/>
        <end position="22"/>
    </location>
</feature>
<proteinExistence type="predicted"/>
<reference evidence="4 5" key="2">
    <citation type="submission" date="2018-11" db="EMBL/GenBank/DDBJ databases">
        <authorList>
            <consortium name="Pathogen Informatics"/>
        </authorList>
    </citation>
    <scope>NUCLEOTIDE SEQUENCE [LARGE SCALE GENOMIC DNA]</scope>
    <source>
        <strain evidence="4 5">NST_G2</strain>
    </source>
</reference>
<feature type="chain" id="PRO_5043141188" evidence="3">
    <location>
        <begin position="23"/>
        <end position="915"/>
    </location>
</feature>
<feature type="region of interest" description="Disordered" evidence="1">
    <location>
        <begin position="628"/>
        <end position="673"/>
    </location>
</feature>
<reference evidence="6" key="1">
    <citation type="submission" date="2016-06" db="UniProtKB">
        <authorList>
            <consortium name="WormBaseParasite"/>
        </authorList>
    </citation>
    <scope>IDENTIFICATION</scope>
</reference>
<gene>
    <name evidence="4" type="ORF">SSLN_LOCUS3775</name>
</gene>
<feature type="compositionally biased region" description="Low complexity" evidence="1">
    <location>
        <begin position="640"/>
        <end position="649"/>
    </location>
</feature>
<feature type="compositionally biased region" description="Polar residues" evidence="1">
    <location>
        <begin position="650"/>
        <end position="673"/>
    </location>
</feature>
<evidence type="ECO:0000313" key="6">
    <source>
        <dbReference type="WBParaSite" id="SSLN_0000389801-mRNA-1"/>
    </source>
</evidence>
<organism evidence="6">
    <name type="scientific">Schistocephalus solidus</name>
    <name type="common">Tapeworm</name>
    <dbReference type="NCBI Taxonomy" id="70667"/>
    <lineage>
        <taxon>Eukaryota</taxon>
        <taxon>Metazoa</taxon>
        <taxon>Spiralia</taxon>
        <taxon>Lophotrochozoa</taxon>
        <taxon>Platyhelminthes</taxon>
        <taxon>Cestoda</taxon>
        <taxon>Eucestoda</taxon>
        <taxon>Diphyllobothriidea</taxon>
        <taxon>Diphyllobothriidae</taxon>
        <taxon>Schistocephalus</taxon>
    </lineage>
</organism>
<sequence>MAIVGIVIWVCMLLQFSIQIDSSELLEFFKSPDANSEESIYLDDRQPNVILDALSQTSRYVYFLVRSPLSTQYARFDCKTAPRPSSAAALKEIRLCCREDTTKSAQCHRLEGMPRQGIVNCGKLNVKYTLWSREGASFNISFAPSTERPVAYNGLISCALSDGEAVIESNEIEFRDALFYVDQLNTQSSNNVLLRPSPLPPTDFPLKFECGTDFATKMKDWPSWMTAVWQKVVPFEWAFCSVEDGTAPAGCASASTPVNVGEGITTMYGSFYLLNAQYLRSHSNSAIVCRQRNSLNPIVIYASAVKGDSPPKITSGFSIDDNASPSVENSDRLVALSPQSLHFEFLDGTILNNFQLQAFYRRPAGAAVESTSAVWYKDGQQLSDAGVQDYALRLPDKVSRAIAGEYKLEVTNPNSPALTFVFNIAVIGPPKFQNVDCMDDLFYVMEGDTYRTECNINPGSSAVKVGVNGIEGQTTQDLRRRLSNALDLANKPISQLEIDFSVTGDDKQGRKVVVSVGPLKPSQNFRLSIKAANGNGQSQVAGTIRVVPKPSLTTSPSDFSCASASDQEPFFVRCVLDKAVSVKWSNTFGILADQGWLLNRMWTLEEIFKDSQLAPYFQFDPADPTRIGVSPLEPFPKMPTTTTTTTSTTNGLSTGFSEHNQPSSESYTSSPGTLKQLLSSRTSRQVDSLSLECRVRLFVNNSRAAFHPARGDDSALAPTLLLDRKRREALSDSRKIYDSMYEQDAELSKTLTATRSLSTEPVEPALANLSWILAVVISIIIVLAVIALSVWLCTRDRGESYNAYRKELKIGNDPLLELKDNKSFQPFERPPLRVVGVLTTVSKLAEKGDVITALSASFSSQAIIATAASACTRSACKRICLPEGRSEPLSAKLRNAASNALPWPAEQLSAAMKDR</sequence>
<dbReference type="OrthoDB" id="6244967at2759"/>
<keyword evidence="2" id="KW-0812">Transmembrane</keyword>
<dbReference type="AlphaFoldDB" id="A0A183SHS7"/>
<protein>
    <submittedName>
        <fullName evidence="6">Bravo_FIGEY domain-containing protein</fullName>
    </submittedName>
</protein>
<keyword evidence="5" id="KW-1185">Reference proteome</keyword>
<dbReference type="Proteomes" id="UP000275846">
    <property type="component" value="Unassembled WGS sequence"/>
</dbReference>
<dbReference type="EMBL" id="UYSU01032650">
    <property type="protein sequence ID" value="VDL90160.1"/>
    <property type="molecule type" value="Genomic_DNA"/>
</dbReference>